<evidence type="ECO:0000313" key="13">
    <source>
        <dbReference type="Proteomes" id="UP000538666"/>
    </source>
</evidence>
<keyword evidence="2 12" id="KW-0240">DNA-directed RNA polymerase</keyword>
<dbReference type="InterPro" id="IPR000394">
    <property type="entry name" value="RNA_pol_sigma_54"/>
</dbReference>
<dbReference type="GO" id="GO:0006352">
    <property type="term" value="P:DNA-templated transcription initiation"/>
    <property type="evidence" value="ECO:0007669"/>
    <property type="project" value="InterPro"/>
</dbReference>
<keyword evidence="8" id="KW-0804">Transcription</keyword>
<evidence type="ECO:0000256" key="6">
    <source>
        <dbReference type="ARBA" id="ARBA00023082"/>
    </source>
</evidence>
<dbReference type="InterPro" id="IPR007046">
    <property type="entry name" value="RNA_pol_sigma_54_core-bd"/>
</dbReference>
<dbReference type="NCBIfam" id="TIGR02395">
    <property type="entry name" value="rpoN_sigma"/>
    <property type="match status" value="1"/>
</dbReference>
<keyword evidence="4" id="KW-0548">Nucleotidyltransferase</keyword>
<feature type="compositionally biased region" description="Basic and acidic residues" evidence="9">
    <location>
        <begin position="255"/>
        <end position="276"/>
    </location>
</feature>
<dbReference type="InterPro" id="IPR038709">
    <property type="entry name" value="RpoN_core-bd_sf"/>
</dbReference>
<evidence type="ECO:0000256" key="9">
    <source>
        <dbReference type="SAM" id="MobiDB-lite"/>
    </source>
</evidence>
<dbReference type="PANTHER" id="PTHR32248">
    <property type="entry name" value="RNA POLYMERASE SIGMA-54 FACTOR"/>
    <property type="match status" value="1"/>
</dbReference>
<feature type="region of interest" description="Disordered" evidence="9">
    <location>
        <begin position="255"/>
        <end position="282"/>
    </location>
</feature>
<organism evidence="12 13">
    <name type="scientific">Silvibacterium bohemicum</name>
    <dbReference type="NCBI Taxonomy" id="1577686"/>
    <lineage>
        <taxon>Bacteria</taxon>
        <taxon>Pseudomonadati</taxon>
        <taxon>Acidobacteriota</taxon>
        <taxon>Terriglobia</taxon>
        <taxon>Terriglobales</taxon>
        <taxon>Acidobacteriaceae</taxon>
        <taxon>Silvibacterium</taxon>
    </lineage>
</organism>
<dbReference type="GO" id="GO:0001216">
    <property type="term" value="F:DNA-binding transcription activator activity"/>
    <property type="evidence" value="ECO:0007669"/>
    <property type="project" value="InterPro"/>
</dbReference>
<dbReference type="PANTHER" id="PTHR32248:SF4">
    <property type="entry name" value="RNA POLYMERASE SIGMA-54 FACTOR"/>
    <property type="match status" value="1"/>
</dbReference>
<dbReference type="Pfam" id="PF04552">
    <property type="entry name" value="Sigma54_DBD"/>
    <property type="match status" value="1"/>
</dbReference>
<feature type="compositionally biased region" description="Low complexity" evidence="9">
    <location>
        <begin position="349"/>
        <end position="364"/>
    </location>
</feature>
<dbReference type="GO" id="GO:0016987">
    <property type="term" value="F:sigma factor activity"/>
    <property type="evidence" value="ECO:0007669"/>
    <property type="project" value="UniProtKB-KW"/>
</dbReference>
<evidence type="ECO:0000256" key="5">
    <source>
        <dbReference type="ARBA" id="ARBA00023015"/>
    </source>
</evidence>
<dbReference type="Gene3D" id="1.10.10.1330">
    <property type="entry name" value="RNA polymerase sigma-54 factor, core-binding domain"/>
    <property type="match status" value="1"/>
</dbReference>
<keyword evidence="13" id="KW-1185">Reference proteome</keyword>
<evidence type="ECO:0000313" key="12">
    <source>
        <dbReference type="EMBL" id="MBB6145410.1"/>
    </source>
</evidence>
<dbReference type="Gene3D" id="1.10.10.60">
    <property type="entry name" value="Homeodomain-like"/>
    <property type="match status" value="1"/>
</dbReference>
<dbReference type="RefSeq" id="WP_231581551.1">
    <property type="nucleotide sequence ID" value="NZ_JACHEK010000006.1"/>
</dbReference>
<dbReference type="PROSITE" id="PS00717">
    <property type="entry name" value="SIGMA54_1"/>
    <property type="match status" value="1"/>
</dbReference>
<comment type="similarity">
    <text evidence="1">Belongs to the sigma-54 factor family.</text>
</comment>
<feature type="domain" description="RNA polymerase sigma factor 54 DNA-binding" evidence="10">
    <location>
        <begin position="524"/>
        <end position="681"/>
    </location>
</feature>
<dbReference type="InterPro" id="IPR007634">
    <property type="entry name" value="RNA_pol_sigma_54_DNA-bd"/>
</dbReference>
<keyword evidence="5" id="KW-0805">Transcription regulation</keyword>
<dbReference type="GO" id="GO:0016779">
    <property type="term" value="F:nucleotidyltransferase activity"/>
    <property type="evidence" value="ECO:0007669"/>
    <property type="project" value="UniProtKB-KW"/>
</dbReference>
<evidence type="ECO:0000256" key="4">
    <source>
        <dbReference type="ARBA" id="ARBA00022695"/>
    </source>
</evidence>
<comment type="caution">
    <text evidence="12">The sequence shown here is derived from an EMBL/GenBank/DDBJ whole genome shotgun (WGS) entry which is preliminary data.</text>
</comment>
<evidence type="ECO:0000256" key="8">
    <source>
        <dbReference type="ARBA" id="ARBA00023163"/>
    </source>
</evidence>
<proteinExistence type="inferred from homology"/>
<dbReference type="PROSITE" id="PS00718">
    <property type="entry name" value="SIGMA54_2"/>
    <property type="match status" value="1"/>
</dbReference>
<keyword evidence="6" id="KW-0731">Sigma factor</keyword>
<dbReference type="GO" id="GO:0003677">
    <property type="term" value="F:DNA binding"/>
    <property type="evidence" value="ECO:0007669"/>
    <property type="project" value="UniProtKB-KW"/>
</dbReference>
<feature type="region of interest" description="Disordered" evidence="9">
    <location>
        <begin position="337"/>
        <end position="381"/>
    </location>
</feature>
<keyword evidence="3" id="KW-0808">Transferase</keyword>
<evidence type="ECO:0000256" key="3">
    <source>
        <dbReference type="ARBA" id="ARBA00022679"/>
    </source>
</evidence>
<evidence type="ECO:0000259" key="11">
    <source>
        <dbReference type="Pfam" id="PF04963"/>
    </source>
</evidence>
<sequence length="684" mass="75918">MALLQPKLSLKVAQRQILTPGLMQMVSVLALNKLELKEMINAEITENPILEEIEENVPLLDEVAAQEIEHDRAVELRATENEPEKKTDPFEEIDFGSYFQDYLDPGFRTPNSFEITEAPSLENYLSSPGTLTDHIFWQLGSLNLLPAIRDAAEYIIGNLNEDGYLRATDEELLDGYLREQLSPDASHGNGHHAIADLPPAMLERARAHLAAGLAIVRQLDPIGIGTRDLRECLLVQVEAHSKEFDLIFKKQLDRQQRSGSEHADRNGHSENDHRENVQGGNGHRAEEISGIILDPDQAGIDLAAAAGLPAAADLHANGHVSNGNGYVNNNNGHAGYAANGHGGNGHVGPAGSSSDAPPAIPSADLHAAPETPPSVESNGHATGFQATAFQPTGFQATGFQPSEPQPSGPLSIDPRIELFETATRIIDKHLQLLQKRDPRELSKAVGRSMEAVQQAIDFIRTLDPRPGQRFNRSDARLIEPDVAFVKRGDEYVVVMNEEDLPNLRLNQGYRRMLTQEGAEKEVKDYVKERYRSALQLMRNIEQRKNTILRTCEAIVRRQQDFLEKGVEALRPMMIKEVAEEIGVHPSTVSRAVSNKYVHTSQGVYELRFFFSEGVNGPEGSGTPLMLLKRKVKKLIEEEDPRKPLTDDHIAAMLQSQGIDVTRRTVAKYREDLRIPSTHQRRVRG</sequence>
<evidence type="ECO:0000259" key="10">
    <source>
        <dbReference type="Pfam" id="PF04552"/>
    </source>
</evidence>
<evidence type="ECO:0000256" key="7">
    <source>
        <dbReference type="ARBA" id="ARBA00023125"/>
    </source>
</evidence>
<dbReference type="AlphaFoldDB" id="A0A841JW81"/>
<name>A0A841JW81_9BACT</name>
<dbReference type="GO" id="GO:0000428">
    <property type="term" value="C:DNA-directed RNA polymerase complex"/>
    <property type="evidence" value="ECO:0007669"/>
    <property type="project" value="UniProtKB-KW"/>
</dbReference>
<dbReference type="PROSITE" id="PS50044">
    <property type="entry name" value="SIGMA54_3"/>
    <property type="match status" value="1"/>
</dbReference>
<dbReference type="Pfam" id="PF00309">
    <property type="entry name" value="Sigma54_AID"/>
    <property type="match status" value="1"/>
</dbReference>
<dbReference type="Proteomes" id="UP000538666">
    <property type="component" value="Unassembled WGS sequence"/>
</dbReference>
<protein>
    <submittedName>
        <fullName evidence="12">DNA-directed RNA polymerase specialized sigma54-like protein</fullName>
    </submittedName>
</protein>
<reference evidence="12 13" key="1">
    <citation type="submission" date="2020-08" db="EMBL/GenBank/DDBJ databases">
        <title>Genomic Encyclopedia of Type Strains, Phase IV (KMG-IV): sequencing the most valuable type-strain genomes for metagenomic binning, comparative biology and taxonomic classification.</title>
        <authorList>
            <person name="Goeker M."/>
        </authorList>
    </citation>
    <scope>NUCLEOTIDE SEQUENCE [LARGE SCALE GENOMIC DNA]</scope>
    <source>
        <strain evidence="12 13">DSM 103733</strain>
    </source>
</reference>
<dbReference type="Pfam" id="PF04963">
    <property type="entry name" value="Sigma54_CBD"/>
    <property type="match status" value="2"/>
</dbReference>
<keyword evidence="7" id="KW-0238">DNA-binding</keyword>
<feature type="domain" description="RNA polymerase sigma factor 54 core-binding" evidence="11">
    <location>
        <begin position="422"/>
        <end position="509"/>
    </location>
</feature>
<evidence type="ECO:0000256" key="2">
    <source>
        <dbReference type="ARBA" id="ARBA00022478"/>
    </source>
</evidence>
<feature type="domain" description="RNA polymerase sigma factor 54 core-binding" evidence="11">
    <location>
        <begin position="121"/>
        <end position="254"/>
    </location>
</feature>
<accession>A0A841JW81</accession>
<evidence type="ECO:0000256" key="1">
    <source>
        <dbReference type="ARBA" id="ARBA00008798"/>
    </source>
</evidence>
<dbReference type="EMBL" id="JACHEK010000006">
    <property type="protein sequence ID" value="MBB6145410.1"/>
    <property type="molecule type" value="Genomic_DNA"/>
</dbReference>
<gene>
    <name evidence="12" type="ORF">HNQ77_003368</name>
</gene>